<evidence type="ECO:0000259" key="8">
    <source>
        <dbReference type="PROSITE" id="PS50110"/>
    </source>
</evidence>
<dbReference type="Pfam" id="PF00072">
    <property type="entry name" value="Response_reg"/>
    <property type="match status" value="1"/>
</dbReference>
<evidence type="ECO:0000313" key="9">
    <source>
        <dbReference type="EMBL" id="MBE1555447.1"/>
    </source>
</evidence>
<keyword evidence="10" id="KW-1185">Reference proteome</keyword>
<dbReference type="SMART" id="SM00421">
    <property type="entry name" value="HTH_LUXR"/>
    <property type="match status" value="1"/>
</dbReference>
<evidence type="ECO:0000256" key="4">
    <source>
        <dbReference type="ARBA" id="ARBA00023125"/>
    </source>
</evidence>
<proteinExistence type="predicted"/>
<dbReference type="Gene3D" id="3.40.50.2300">
    <property type="match status" value="1"/>
</dbReference>
<feature type="modified residue" description="4-aspartylphosphate" evidence="6">
    <location>
        <position position="53"/>
    </location>
</feature>
<keyword evidence="3" id="KW-0805">Transcription regulation</keyword>
<dbReference type="InterPro" id="IPR011006">
    <property type="entry name" value="CheY-like_superfamily"/>
</dbReference>
<name>A0A927MM64_9BACL</name>
<dbReference type="GO" id="GO:0006355">
    <property type="term" value="P:regulation of DNA-templated transcription"/>
    <property type="evidence" value="ECO:0007669"/>
    <property type="project" value="InterPro"/>
</dbReference>
<dbReference type="PANTHER" id="PTHR43214:SF1">
    <property type="entry name" value="TRANSCRIPTIONAL REGULATORY PROTEIN COMA"/>
    <property type="match status" value="1"/>
</dbReference>
<protein>
    <submittedName>
        <fullName evidence="9">Two-component system competent response regulator ComA</fullName>
    </submittedName>
</protein>
<dbReference type="PROSITE" id="PS50043">
    <property type="entry name" value="HTH_LUXR_2"/>
    <property type="match status" value="1"/>
</dbReference>
<dbReference type="Proteomes" id="UP000658225">
    <property type="component" value="Unassembled WGS sequence"/>
</dbReference>
<keyword evidence="1 6" id="KW-0597">Phosphoprotein</keyword>
<dbReference type="Pfam" id="PF00196">
    <property type="entry name" value="GerE"/>
    <property type="match status" value="1"/>
</dbReference>
<evidence type="ECO:0000256" key="3">
    <source>
        <dbReference type="ARBA" id="ARBA00023015"/>
    </source>
</evidence>
<dbReference type="CDD" id="cd06170">
    <property type="entry name" value="LuxR_C_like"/>
    <property type="match status" value="1"/>
</dbReference>
<dbReference type="GO" id="GO:0000160">
    <property type="term" value="P:phosphorelay signal transduction system"/>
    <property type="evidence" value="ECO:0007669"/>
    <property type="project" value="UniProtKB-KW"/>
</dbReference>
<accession>A0A927MM64</accession>
<dbReference type="Gene3D" id="1.10.10.10">
    <property type="entry name" value="Winged helix-like DNA-binding domain superfamily/Winged helix DNA-binding domain"/>
    <property type="match status" value="1"/>
</dbReference>
<keyword evidence="5" id="KW-0804">Transcription</keyword>
<dbReference type="PROSITE" id="PS50110">
    <property type="entry name" value="RESPONSE_REGULATORY"/>
    <property type="match status" value="1"/>
</dbReference>
<gene>
    <name evidence="9" type="ORF">H4683_002552</name>
</gene>
<reference evidence="9" key="1">
    <citation type="submission" date="2020-10" db="EMBL/GenBank/DDBJ databases">
        <title>Genomic Encyclopedia of Type Strains, Phase IV (KMG-IV): sequencing the most valuable type-strain genomes for metagenomic binning, comparative biology and taxonomic classification.</title>
        <authorList>
            <person name="Goeker M."/>
        </authorList>
    </citation>
    <scope>NUCLEOTIDE SEQUENCE</scope>
    <source>
        <strain evidence="9">DSM 13886</strain>
    </source>
</reference>
<keyword evidence="2" id="KW-0902">Two-component regulatory system</keyword>
<dbReference type="PANTHER" id="PTHR43214">
    <property type="entry name" value="TWO-COMPONENT RESPONSE REGULATOR"/>
    <property type="match status" value="1"/>
</dbReference>
<evidence type="ECO:0000256" key="5">
    <source>
        <dbReference type="ARBA" id="ARBA00023163"/>
    </source>
</evidence>
<dbReference type="SUPFAM" id="SSF46894">
    <property type="entry name" value="C-terminal effector domain of the bipartite response regulators"/>
    <property type="match status" value="1"/>
</dbReference>
<dbReference type="InterPro" id="IPR001789">
    <property type="entry name" value="Sig_transdc_resp-reg_receiver"/>
</dbReference>
<evidence type="ECO:0000313" key="10">
    <source>
        <dbReference type="Proteomes" id="UP000658225"/>
    </source>
</evidence>
<dbReference type="CDD" id="cd17535">
    <property type="entry name" value="REC_NarL-like"/>
    <property type="match status" value="1"/>
</dbReference>
<dbReference type="PRINTS" id="PR00038">
    <property type="entry name" value="HTHLUXR"/>
</dbReference>
<evidence type="ECO:0000256" key="2">
    <source>
        <dbReference type="ARBA" id="ARBA00023012"/>
    </source>
</evidence>
<feature type="domain" description="HTH luxR-type" evidence="7">
    <location>
        <begin position="142"/>
        <end position="207"/>
    </location>
</feature>
<sequence>MIRILIVDDHIAVALGTKLILEKEKDFQVIALNSGKATLALLKEKKFDIFMFDLKMPEMNGHDLAKKVIELNPEAKIIIYTGYEIEPYFNSLFDSGVLGFISKTDSEEQIIKIIRSLLTNDVIIPINLLKQLREVDNRFQLEKRSANPLNAKEMNILEQVALGKTNIEIADLLFQSTRTVEYQLTNIFKKLNVESRKKALERAKELNIISIIE</sequence>
<feature type="domain" description="Response regulatory" evidence="8">
    <location>
        <begin position="3"/>
        <end position="118"/>
    </location>
</feature>
<dbReference type="InterPro" id="IPR036388">
    <property type="entry name" value="WH-like_DNA-bd_sf"/>
</dbReference>
<evidence type="ECO:0000256" key="1">
    <source>
        <dbReference type="ARBA" id="ARBA00022553"/>
    </source>
</evidence>
<keyword evidence="4" id="KW-0238">DNA-binding</keyword>
<dbReference type="InterPro" id="IPR058245">
    <property type="entry name" value="NreC/VraR/RcsB-like_REC"/>
</dbReference>
<dbReference type="AlphaFoldDB" id="A0A927MM64"/>
<dbReference type="InterPro" id="IPR000792">
    <property type="entry name" value="Tscrpt_reg_LuxR_C"/>
</dbReference>
<dbReference type="SMART" id="SM00448">
    <property type="entry name" value="REC"/>
    <property type="match status" value="1"/>
</dbReference>
<dbReference type="InterPro" id="IPR016032">
    <property type="entry name" value="Sig_transdc_resp-reg_C-effctor"/>
</dbReference>
<comment type="caution">
    <text evidence="9">The sequence shown here is derived from an EMBL/GenBank/DDBJ whole genome shotgun (WGS) entry which is preliminary data.</text>
</comment>
<dbReference type="GO" id="GO:0003677">
    <property type="term" value="F:DNA binding"/>
    <property type="evidence" value="ECO:0007669"/>
    <property type="project" value="UniProtKB-KW"/>
</dbReference>
<dbReference type="EMBL" id="JADBEL010000013">
    <property type="protein sequence ID" value="MBE1555447.1"/>
    <property type="molecule type" value="Genomic_DNA"/>
</dbReference>
<dbReference type="RefSeq" id="WP_192599163.1">
    <property type="nucleotide sequence ID" value="NZ_JADBEL010000013.1"/>
</dbReference>
<dbReference type="InterPro" id="IPR039420">
    <property type="entry name" value="WalR-like"/>
</dbReference>
<evidence type="ECO:0000259" key="7">
    <source>
        <dbReference type="PROSITE" id="PS50043"/>
    </source>
</evidence>
<dbReference type="SUPFAM" id="SSF52172">
    <property type="entry name" value="CheY-like"/>
    <property type="match status" value="1"/>
</dbReference>
<evidence type="ECO:0000256" key="6">
    <source>
        <dbReference type="PROSITE-ProRule" id="PRU00169"/>
    </source>
</evidence>
<organism evidence="9 10">
    <name type="scientific">Sporosarcina limicola</name>
    <dbReference type="NCBI Taxonomy" id="34101"/>
    <lineage>
        <taxon>Bacteria</taxon>
        <taxon>Bacillati</taxon>
        <taxon>Bacillota</taxon>
        <taxon>Bacilli</taxon>
        <taxon>Bacillales</taxon>
        <taxon>Caryophanaceae</taxon>
        <taxon>Sporosarcina</taxon>
    </lineage>
</organism>